<accession>A0A849VDG5</accession>
<comment type="caution">
    <text evidence="1">The sequence shown here is derived from an EMBL/GenBank/DDBJ whole genome shotgun (WGS) entry which is preliminary data.</text>
</comment>
<proteinExistence type="predicted"/>
<sequence>MDNMTMLEATMWQMSLQQPDTTSEAELKKKAESSIKRWNDQRKKLNLKEWT</sequence>
<dbReference type="RefSeq" id="WP_171625056.1">
    <property type="nucleotide sequence ID" value="NZ_JABBPG010000002.1"/>
</dbReference>
<organism evidence="1 2">
    <name type="scientific">Pseudoalteromonas caenipelagi</name>
    <dbReference type="NCBI Taxonomy" id="2726988"/>
    <lineage>
        <taxon>Bacteria</taxon>
        <taxon>Pseudomonadati</taxon>
        <taxon>Pseudomonadota</taxon>
        <taxon>Gammaproteobacteria</taxon>
        <taxon>Alteromonadales</taxon>
        <taxon>Pseudoalteromonadaceae</taxon>
        <taxon>Pseudoalteromonas</taxon>
    </lineage>
</organism>
<evidence type="ECO:0000313" key="1">
    <source>
        <dbReference type="EMBL" id="NOU49974.1"/>
    </source>
</evidence>
<dbReference type="EMBL" id="JABBPG010000002">
    <property type="protein sequence ID" value="NOU49974.1"/>
    <property type="molecule type" value="Genomic_DNA"/>
</dbReference>
<reference evidence="1 2" key="1">
    <citation type="submission" date="2020-04" db="EMBL/GenBank/DDBJ databases">
        <title>Pseudoalteromonas caenipelagi sp. nov., isolated from a tidal flat.</title>
        <authorList>
            <person name="Park S."/>
            <person name="Yoon J.-H."/>
        </authorList>
    </citation>
    <scope>NUCLEOTIDE SEQUENCE [LARGE SCALE GENOMIC DNA]</scope>
    <source>
        <strain evidence="1 2">JBTF-M23</strain>
    </source>
</reference>
<dbReference type="Proteomes" id="UP000586305">
    <property type="component" value="Unassembled WGS sequence"/>
</dbReference>
<name>A0A849VDG5_9GAMM</name>
<dbReference type="AlphaFoldDB" id="A0A849VDG5"/>
<keyword evidence="2" id="KW-1185">Reference proteome</keyword>
<evidence type="ECO:0000313" key="2">
    <source>
        <dbReference type="Proteomes" id="UP000586305"/>
    </source>
</evidence>
<protein>
    <submittedName>
        <fullName evidence="1">Uncharacterized protein</fullName>
    </submittedName>
</protein>
<gene>
    <name evidence="1" type="ORF">HG263_05415</name>
</gene>